<dbReference type="PANTHER" id="PTHR42470">
    <property type="entry name" value="VAST DOMAIN-CONTAINING PROTEIN"/>
    <property type="match status" value="1"/>
</dbReference>
<feature type="domain" description="DUF7924" evidence="1">
    <location>
        <begin position="7"/>
        <end position="219"/>
    </location>
</feature>
<name>A0A2K3QRD2_9HYPO</name>
<dbReference type="InterPro" id="IPR057684">
    <property type="entry name" value="DUF7924"/>
</dbReference>
<evidence type="ECO:0000313" key="3">
    <source>
        <dbReference type="Proteomes" id="UP000236621"/>
    </source>
</evidence>
<reference evidence="2 3" key="1">
    <citation type="submission" date="2017-08" db="EMBL/GenBank/DDBJ databases">
        <title>Harnessing the power of phylogenomics to disentangle the directionality and signatures of interkingdom host jumping in the parasitic fungal genus Tolypocladium.</title>
        <authorList>
            <person name="Quandt C.A."/>
            <person name="Patterson W."/>
            <person name="Spatafora J.W."/>
        </authorList>
    </citation>
    <scope>NUCLEOTIDE SEQUENCE [LARGE SCALE GENOMIC DNA]</scope>
    <source>
        <strain evidence="2 3">CBS 113982</strain>
    </source>
</reference>
<dbReference type="Proteomes" id="UP000236621">
    <property type="component" value="Unassembled WGS sequence"/>
</dbReference>
<dbReference type="EMBL" id="NRSZ01000002">
    <property type="protein sequence ID" value="PNY30077.1"/>
    <property type="molecule type" value="Genomic_DNA"/>
</dbReference>
<protein>
    <recommendedName>
        <fullName evidence="1">DUF7924 domain-containing protein</fullName>
    </recommendedName>
</protein>
<dbReference type="Pfam" id="PF25545">
    <property type="entry name" value="DUF7924"/>
    <property type="match status" value="1"/>
</dbReference>
<evidence type="ECO:0000313" key="2">
    <source>
        <dbReference type="EMBL" id="PNY30077.1"/>
    </source>
</evidence>
<evidence type="ECO:0000259" key="1">
    <source>
        <dbReference type="Pfam" id="PF25545"/>
    </source>
</evidence>
<dbReference type="STRING" id="45235.A0A2K3QRD2"/>
<keyword evidence="3" id="KW-1185">Reference proteome</keyword>
<proteinExistence type="predicted"/>
<comment type="caution">
    <text evidence="2">The sequence shown here is derived from an EMBL/GenBank/DDBJ whole genome shotgun (WGS) entry which is preliminary data.</text>
</comment>
<gene>
    <name evidence="2" type="ORF">TCAP_00009</name>
</gene>
<dbReference type="OrthoDB" id="5132737at2759"/>
<organism evidence="2 3">
    <name type="scientific">Tolypocladium capitatum</name>
    <dbReference type="NCBI Taxonomy" id="45235"/>
    <lineage>
        <taxon>Eukaryota</taxon>
        <taxon>Fungi</taxon>
        <taxon>Dikarya</taxon>
        <taxon>Ascomycota</taxon>
        <taxon>Pezizomycotina</taxon>
        <taxon>Sordariomycetes</taxon>
        <taxon>Hypocreomycetidae</taxon>
        <taxon>Hypocreales</taxon>
        <taxon>Ophiocordycipitaceae</taxon>
        <taxon>Tolypocladium</taxon>
    </lineage>
</organism>
<dbReference type="AlphaFoldDB" id="A0A2K3QRD2"/>
<dbReference type="PANTHER" id="PTHR42470:SF2">
    <property type="match status" value="1"/>
</dbReference>
<accession>A0A2K3QRD2</accession>
<sequence length="231" mass="26425">MGVWDRARLFRYMNPLIMPSVEVLAAAGSIQPECLVESLKEQWTNSFPLAGLRPRPDYSVGFHIAAFSGHQVDKLRPFIARLDAPDHSFFMGTCDIYFPFLSCHVVRSGDAVDVADHHTGHSMALAVRGVVELFRLFKQEAQVSRQILAFSVIHNCIVVQIYAHYAVVQGKTTMYFRHVIRSFDLAASGDKNRWTVYSFMRNIYDIWMPMHLQRIRSAVDQLRSPCAVMTW</sequence>